<evidence type="ECO:0000313" key="3">
    <source>
        <dbReference type="Proteomes" id="UP000245252"/>
    </source>
</evidence>
<dbReference type="Pfam" id="PF00196">
    <property type="entry name" value="GerE"/>
    <property type="match status" value="1"/>
</dbReference>
<dbReference type="Gene3D" id="1.10.10.10">
    <property type="entry name" value="Winged helix-like DNA-binding domain superfamily/Winged helix DNA-binding domain"/>
    <property type="match status" value="1"/>
</dbReference>
<organism evidence="2 3">
    <name type="scientific">Metarhizobium album</name>
    <dbReference type="NCBI Taxonomy" id="2182425"/>
    <lineage>
        <taxon>Bacteria</taxon>
        <taxon>Pseudomonadati</taxon>
        <taxon>Pseudomonadota</taxon>
        <taxon>Alphaproteobacteria</taxon>
        <taxon>Hyphomicrobiales</taxon>
        <taxon>Rhizobiaceae</taxon>
        <taxon>Metarhizobium</taxon>
    </lineage>
</organism>
<sequence length="364" mass="39404">MFSAAETLEKIYEAAFFPQNWYQILDHMAEATNAQGTSLVSTSSPTTHWLASEALEDMTQKMIEEGWVTRNARAEKLLSIEQFGFVDEAEHFSEADYNAIPIFTDMMQPLGYGFGTSTFISTPSGDRIIVAVEKKKVTGPVEKSAIAYLDQLRPHLARAAMMSSRLEFERINAAVEALQLTGLPSAVLTFDGRVMLANTLLEGFAPQIGIVARDRLRFAHVPANDVLANAINQLQSGALHLKSASRSFPLPRYEDAPPAIVHLVPVLGDARDVFVRAAFFLVVTPVDRTRVPTAETIGGLFDLSPAEARVARSLAAGNDVGGTASTLSLSAETVRSHVKAILAKSGMSRQTDFVAAVASIRPIA</sequence>
<dbReference type="SUPFAM" id="SSF46894">
    <property type="entry name" value="C-terminal effector domain of the bipartite response regulators"/>
    <property type="match status" value="1"/>
</dbReference>
<dbReference type="SMART" id="SM00421">
    <property type="entry name" value="HTH_LUXR"/>
    <property type="match status" value="1"/>
</dbReference>
<gene>
    <name evidence="2" type="ORF">DEM27_05930</name>
</gene>
<reference evidence="2 3" key="1">
    <citation type="submission" date="2018-05" db="EMBL/GenBank/DDBJ databases">
        <title>The draft genome of strain NS-104.</title>
        <authorList>
            <person name="Hang P."/>
            <person name="Jiang J."/>
        </authorList>
    </citation>
    <scope>NUCLEOTIDE SEQUENCE [LARGE SCALE GENOMIC DNA]</scope>
    <source>
        <strain evidence="2 3">NS-104</strain>
    </source>
</reference>
<keyword evidence="3" id="KW-1185">Reference proteome</keyword>
<protein>
    <recommendedName>
        <fullName evidence="1">HTH luxR-type domain-containing protein</fullName>
    </recommendedName>
</protein>
<dbReference type="InterPro" id="IPR000792">
    <property type="entry name" value="Tscrpt_reg_LuxR_C"/>
</dbReference>
<proteinExistence type="predicted"/>
<feature type="domain" description="HTH luxR-type" evidence="1">
    <location>
        <begin position="300"/>
        <end position="357"/>
    </location>
</feature>
<evidence type="ECO:0000259" key="1">
    <source>
        <dbReference type="SMART" id="SM00421"/>
    </source>
</evidence>
<dbReference type="OrthoDB" id="7444822at2"/>
<dbReference type="GO" id="GO:0003677">
    <property type="term" value="F:DNA binding"/>
    <property type="evidence" value="ECO:0007669"/>
    <property type="project" value="InterPro"/>
</dbReference>
<dbReference type="Proteomes" id="UP000245252">
    <property type="component" value="Unassembled WGS sequence"/>
</dbReference>
<accession>A0A2U2DV35</accession>
<dbReference type="GO" id="GO:0006355">
    <property type="term" value="P:regulation of DNA-templated transcription"/>
    <property type="evidence" value="ECO:0007669"/>
    <property type="project" value="InterPro"/>
</dbReference>
<dbReference type="InterPro" id="IPR036388">
    <property type="entry name" value="WH-like_DNA-bd_sf"/>
</dbReference>
<dbReference type="RefSeq" id="WP_109457281.1">
    <property type="nucleotide sequence ID" value="NZ_QFBC01000002.1"/>
</dbReference>
<dbReference type="InterPro" id="IPR016032">
    <property type="entry name" value="Sig_transdc_resp-reg_C-effctor"/>
</dbReference>
<name>A0A2U2DV35_9HYPH</name>
<dbReference type="AlphaFoldDB" id="A0A2U2DV35"/>
<comment type="caution">
    <text evidence="2">The sequence shown here is derived from an EMBL/GenBank/DDBJ whole genome shotgun (WGS) entry which is preliminary data.</text>
</comment>
<evidence type="ECO:0000313" key="2">
    <source>
        <dbReference type="EMBL" id="PWE57178.1"/>
    </source>
</evidence>
<dbReference type="EMBL" id="QFBC01000002">
    <property type="protein sequence ID" value="PWE57178.1"/>
    <property type="molecule type" value="Genomic_DNA"/>
</dbReference>